<dbReference type="InterPro" id="IPR014710">
    <property type="entry name" value="RmlC-like_jellyroll"/>
</dbReference>
<dbReference type="Proteomes" id="UP000253508">
    <property type="component" value="Unassembled WGS sequence"/>
</dbReference>
<gene>
    <name evidence="7" type="ORF">DTO57_13650</name>
</gene>
<dbReference type="Gene3D" id="3.40.50.720">
    <property type="entry name" value="NAD(P)-binding Rossmann-like Domain"/>
    <property type="match status" value="1"/>
</dbReference>
<dbReference type="Gene3D" id="2.60.120.10">
    <property type="entry name" value="Jelly Rolls"/>
    <property type="match status" value="1"/>
</dbReference>
<dbReference type="GO" id="GO:0019305">
    <property type="term" value="P:dTDP-rhamnose biosynthetic process"/>
    <property type="evidence" value="ECO:0007669"/>
    <property type="project" value="UniProtKB-UniPathway"/>
</dbReference>
<dbReference type="EMBL" id="QORO01000006">
    <property type="protein sequence ID" value="RCK56940.1"/>
    <property type="molecule type" value="Genomic_DNA"/>
</dbReference>
<keyword evidence="5" id="KW-0521">NADP</keyword>
<dbReference type="OrthoDB" id="9803892at2"/>
<dbReference type="InterPro" id="IPR000888">
    <property type="entry name" value="RmlC-like"/>
</dbReference>
<feature type="active site" description="Proton donor" evidence="3">
    <location>
        <position position="123"/>
    </location>
</feature>
<comment type="pathway">
    <text evidence="5">Carbohydrate biosynthesis; dTDP-L-rhamnose biosynthesis.</text>
</comment>
<accession>A0A367XUQ5</accession>
<evidence type="ECO:0000259" key="6">
    <source>
        <dbReference type="Pfam" id="PF04321"/>
    </source>
</evidence>
<comment type="caution">
    <text evidence="7">The sequence shown here is derived from an EMBL/GenBank/DDBJ whole genome shotgun (WGS) entry which is preliminary data.</text>
</comment>
<dbReference type="InterPro" id="IPR029903">
    <property type="entry name" value="RmlD-like-bd"/>
</dbReference>
<dbReference type="RefSeq" id="WP_114118814.1">
    <property type="nucleotide sequence ID" value="NZ_BMHU01000007.1"/>
</dbReference>
<feature type="domain" description="RmlD-like substrate binding" evidence="6">
    <location>
        <begin position="272"/>
        <end position="517"/>
    </location>
</feature>
<dbReference type="PANTHER" id="PTHR10491:SF4">
    <property type="entry name" value="METHIONINE ADENOSYLTRANSFERASE 2 SUBUNIT BETA"/>
    <property type="match status" value="1"/>
</dbReference>
<comment type="function">
    <text evidence="5">Catalyzes the reduction of dTDP-6-deoxy-L-lyxo-4-hexulose to yield dTDP-L-rhamnose.</text>
</comment>
<dbReference type="UniPathway" id="UPA00124"/>
<evidence type="ECO:0000256" key="5">
    <source>
        <dbReference type="RuleBase" id="RU364082"/>
    </source>
</evidence>
<organism evidence="7 8">
    <name type="scientific">Microbacterium sorbitolivorans</name>
    <dbReference type="NCBI Taxonomy" id="1867410"/>
    <lineage>
        <taxon>Bacteria</taxon>
        <taxon>Bacillati</taxon>
        <taxon>Actinomycetota</taxon>
        <taxon>Actinomycetes</taxon>
        <taxon>Micrococcales</taxon>
        <taxon>Microbacteriaceae</taxon>
        <taxon>Microbacterium</taxon>
    </lineage>
</organism>
<name>A0A367XUQ5_9MICO</name>
<keyword evidence="5" id="KW-0560">Oxidoreductase</keyword>
<evidence type="ECO:0000313" key="7">
    <source>
        <dbReference type="EMBL" id="RCK56940.1"/>
    </source>
</evidence>
<dbReference type="SUPFAM" id="SSF51735">
    <property type="entry name" value="NAD(P)-binding Rossmann-fold domains"/>
    <property type="match status" value="1"/>
</dbReference>
<comment type="similarity">
    <text evidence="1">Belongs to the dTDP-4-dehydrorhamnose 3,5-epimerase family.</text>
</comment>
<dbReference type="InterPro" id="IPR005913">
    <property type="entry name" value="dTDP_dehydrorham_reduct"/>
</dbReference>
<dbReference type="EC" id="1.1.1.133" evidence="5"/>
<dbReference type="Pfam" id="PF00908">
    <property type="entry name" value="dTDP_sugar_isom"/>
    <property type="match status" value="1"/>
</dbReference>
<comment type="similarity">
    <text evidence="2 5">Belongs to the dTDP-4-dehydrorhamnose reductase family.</text>
</comment>
<evidence type="ECO:0000313" key="8">
    <source>
        <dbReference type="Proteomes" id="UP000253508"/>
    </source>
</evidence>
<dbReference type="AlphaFoldDB" id="A0A367XUQ5"/>
<feature type="active site" description="Proton acceptor" evidence="3">
    <location>
        <position position="60"/>
    </location>
</feature>
<evidence type="ECO:0000256" key="4">
    <source>
        <dbReference type="PIRSR" id="PIRSR600888-3"/>
    </source>
</evidence>
<dbReference type="InterPro" id="IPR036291">
    <property type="entry name" value="NAD(P)-bd_dom_sf"/>
</dbReference>
<evidence type="ECO:0000256" key="2">
    <source>
        <dbReference type="ARBA" id="ARBA00010944"/>
    </source>
</evidence>
<reference evidence="7 8" key="1">
    <citation type="submission" date="2018-07" db="EMBL/GenBank/DDBJ databases">
        <title>Microbacterium endoborsara sp. nov., a novel actinobacterium isolated from Borszczowia aralocaspica.</title>
        <authorList>
            <person name="An D."/>
        </authorList>
    </citation>
    <scope>NUCLEOTIDE SEQUENCE [LARGE SCALE GENOMIC DNA]</scope>
    <source>
        <strain evidence="7 8">C1.15228</strain>
    </source>
</reference>
<protein>
    <recommendedName>
        <fullName evidence="5">dTDP-4-dehydrorhamnose reductase</fullName>
        <ecNumber evidence="5">1.1.1.133</ecNumber>
    </recommendedName>
</protein>
<dbReference type="Pfam" id="PF04321">
    <property type="entry name" value="RmlD_sub_bind"/>
    <property type="match status" value="1"/>
</dbReference>
<dbReference type="SUPFAM" id="SSF51182">
    <property type="entry name" value="RmlC-like cupins"/>
    <property type="match status" value="1"/>
</dbReference>
<sequence>MQTTIDGLLLFDLAVHGDNRGWFKENWQREKMVAAGLPDFGPVQNNISFNATAGTTRGIHAEPWDKWVSVATGRIFGAWVDLREGEGFGRVFTAEIGPDKAIFVPRGVGNAFQVLEDGTAYTYLVNDHWSPDASYSFLNLADETVAIDWPIPLSEAELSDKDRAHPRLADVVPIAPKKILIIGANGQVGRALRDSYAGAGSAGALAGAGTGSSDAGSAEAASRAGAGAGAGSADAASRAGAGAGSAGAGSLAGAGSIGAGSVPSHIEFASRDDLDLTSDISGARRWRDYGAIINASAYTAVDKAETDRAGAWAANATGVAQLARIAAEYGITLVHVSSDYVFDGSETSYDESAALAPVGVYGQSKAAGDVAASTAPRHYIVRTSWVIGEGNNFVRTMASLASRGIDPAVVDDQIGRLSFASEIARGIRHLLESGAPFGTYNLTGSGAAGSWFDVARRVFELTGHDAGRVSATSTEAYFANAQGPIAPRPANSVLSLNKIEATGFVPADADASLVEYLRAGE</sequence>
<dbReference type="GO" id="GO:0008831">
    <property type="term" value="F:dTDP-4-dehydrorhamnose reductase activity"/>
    <property type="evidence" value="ECO:0007669"/>
    <property type="project" value="UniProtKB-EC"/>
</dbReference>
<dbReference type="PANTHER" id="PTHR10491">
    <property type="entry name" value="DTDP-4-DEHYDRORHAMNOSE REDUCTASE"/>
    <property type="match status" value="1"/>
</dbReference>
<proteinExistence type="inferred from homology"/>
<dbReference type="CDD" id="cd05254">
    <property type="entry name" value="dTDP_HR_like_SDR_e"/>
    <property type="match status" value="1"/>
</dbReference>
<feature type="site" description="Participates in a stacking interaction with the thymidine ring of dTDP-4-oxo-6-deoxyglucose" evidence="4">
    <location>
        <position position="129"/>
    </location>
</feature>
<keyword evidence="8" id="KW-1185">Reference proteome</keyword>
<dbReference type="Gene3D" id="3.90.25.10">
    <property type="entry name" value="UDP-galactose 4-epimerase, domain 1"/>
    <property type="match status" value="1"/>
</dbReference>
<dbReference type="GO" id="GO:0008830">
    <property type="term" value="F:dTDP-4-dehydrorhamnose 3,5-epimerase activity"/>
    <property type="evidence" value="ECO:0007669"/>
    <property type="project" value="InterPro"/>
</dbReference>
<evidence type="ECO:0000256" key="1">
    <source>
        <dbReference type="ARBA" id="ARBA00010154"/>
    </source>
</evidence>
<evidence type="ECO:0000256" key="3">
    <source>
        <dbReference type="PIRSR" id="PIRSR600888-1"/>
    </source>
</evidence>
<dbReference type="InterPro" id="IPR011051">
    <property type="entry name" value="RmlC_Cupin_sf"/>
</dbReference>